<reference evidence="3 4" key="1">
    <citation type="journal article" date="2022" name="Front. Cell. Infect. Microbiol.">
        <title>The Genomes of Two Strains of Taenia crassiceps the Animal Model for the Study of Human Cysticercosis.</title>
        <authorList>
            <person name="Bobes R.J."/>
            <person name="Estrada K."/>
            <person name="Rios-Valencia D.G."/>
            <person name="Calderon-Gallegos A."/>
            <person name="de la Torre P."/>
            <person name="Carrero J.C."/>
            <person name="Sanchez-Flores A."/>
            <person name="Laclette J.P."/>
        </authorList>
    </citation>
    <scope>NUCLEOTIDE SEQUENCE [LARGE SCALE GENOMIC DNA]</scope>
    <source>
        <strain evidence="3">WFUcys</strain>
    </source>
</reference>
<feature type="region of interest" description="Disordered" evidence="1">
    <location>
        <begin position="805"/>
        <end position="825"/>
    </location>
</feature>
<dbReference type="SMART" id="SM00355">
    <property type="entry name" value="ZnF_C2H2"/>
    <property type="match status" value="5"/>
</dbReference>
<protein>
    <recommendedName>
        <fullName evidence="2">C2H2-type domain-containing protein</fullName>
    </recommendedName>
</protein>
<dbReference type="Proteomes" id="UP001651158">
    <property type="component" value="Unassembled WGS sequence"/>
</dbReference>
<dbReference type="EMBL" id="JAKROA010000001">
    <property type="protein sequence ID" value="KAL5112720.1"/>
    <property type="molecule type" value="Genomic_DNA"/>
</dbReference>
<evidence type="ECO:0000313" key="4">
    <source>
        <dbReference type="Proteomes" id="UP001651158"/>
    </source>
</evidence>
<evidence type="ECO:0000313" key="3">
    <source>
        <dbReference type="EMBL" id="KAL5112720.1"/>
    </source>
</evidence>
<feature type="domain" description="C2H2-type" evidence="2">
    <location>
        <begin position="890"/>
        <end position="911"/>
    </location>
</feature>
<feature type="compositionally biased region" description="Low complexity" evidence="1">
    <location>
        <begin position="816"/>
        <end position="825"/>
    </location>
</feature>
<accession>A0ABR4QTH9</accession>
<evidence type="ECO:0000256" key="1">
    <source>
        <dbReference type="SAM" id="MobiDB-lite"/>
    </source>
</evidence>
<dbReference type="PROSITE" id="PS00028">
    <property type="entry name" value="ZINC_FINGER_C2H2_1"/>
    <property type="match status" value="1"/>
</dbReference>
<comment type="caution">
    <text evidence="3">The sequence shown here is derived from an EMBL/GenBank/DDBJ whole genome shotgun (WGS) entry which is preliminary data.</text>
</comment>
<gene>
    <name evidence="3" type="ORF">TcWFU_008415</name>
</gene>
<sequence>MSSELTGRQVDDRNNSAAETSPELNDFHTVRSSSLDKDSENLFKVVLMAFQRAAVFPFSEAELQNRCLLLCIDDTGRRYLIRLLKNIFLYSEDNPTISHFYDESIYQPIELRSDEEILRSRRKRKARLMHRSIVLVERTLRRNTPGQILNALGKLHLYADVERVAESQDAAELNEIRRLARPHVLKRGITSFVCIFCRLECPSITTLQAHLISQKHHFLTLPTLWSRAIEKVWQYEIKGAITAGALKSINPSDAHFVHLLTADGQTKKKGGGGKKHQEWKENELLTGSSHNEADDFGDMTAMIPVIAHYTTCLFCGKNVDSAEIYEGHACTNQEIIFINPPTLLSTFHLQLDEFIEAEIDQYNAQGSPLVCLLCDCRRFDSPEALMVHTVGQHCAGANPQICPLCEARMTPLDVESFNVDPCVQLLVLDRHLRQVHLPHLEVAGRLFQSFDETVITKGMLKIPPVMEAITRSYRCCFKAGESAGSGPAFPFEHWRRRHKRSFVEDRDGATALATSHIRGHVQRPQRANARRRCLFNPQKLFDILRNVWLRKQDRAHNTLFSLLFRPQSPNTLWCGFTASSMAQLIAHVVGHHGGNYLLQPKLRENIQQAYSYRKERRRPSLEQWSSSLLNSGGNQSSSNGASKDTVRRLKEGSSLVGDRLLMTPIQRTREAPTLIGEDPGRKLFNINTYVDQQKSILHKILLEKMKLTFKALDPLELCCRVNKQCPDADDGNYADKYIGEKHGESEKSKEHSLSISTILNSQRSAQPNSRMPYDTTETFSQGGSFGERFQPTPVPMLRKLILSSMQNQRRTGKTGSRSWSKSFSRNSKDSFHHDTKEVIFCHLCLEGPMESELVLNEHIKELHMSAYADRLHRVKKRGSFALAVDPMRTCFQCYRVVDSFIALQVHIVCAHGSLYPLVCGLCHNPLTLQGLADPHCRARALQVMREATEKVDPEIRDCLIASGYLADINICSSLPEIHIDTKVSTFFQSVHVGLARAIALEEMREVRSAVFAGYGAMQTPAAFLLEAMRAHERLHVQQIQQNHFKMAAFSGVPECGIKKQKISAMLYDFSQKYGEIVNERIYSECEALNKILHAEIDRPLTDQPNSHWSVRRGSKMSPTERTPQTNVLTPELLAYFKKLSVKTAIEGEN</sequence>
<organism evidence="3 4">
    <name type="scientific">Taenia crassiceps</name>
    <dbReference type="NCBI Taxonomy" id="6207"/>
    <lineage>
        <taxon>Eukaryota</taxon>
        <taxon>Metazoa</taxon>
        <taxon>Spiralia</taxon>
        <taxon>Lophotrochozoa</taxon>
        <taxon>Platyhelminthes</taxon>
        <taxon>Cestoda</taxon>
        <taxon>Eucestoda</taxon>
        <taxon>Cyclophyllidea</taxon>
        <taxon>Taeniidae</taxon>
        <taxon>Taenia</taxon>
    </lineage>
</organism>
<feature type="region of interest" description="Disordered" evidence="1">
    <location>
        <begin position="1102"/>
        <end position="1123"/>
    </location>
</feature>
<evidence type="ECO:0000259" key="2">
    <source>
        <dbReference type="PROSITE" id="PS00028"/>
    </source>
</evidence>
<feature type="compositionally biased region" description="Polar residues" evidence="1">
    <location>
        <begin position="805"/>
        <end position="815"/>
    </location>
</feature>
<feature type="region of interest" description="Disordered" evidence="1">
    <location>
        <begin position="623"/>
        <end position="648"/>
    </location>
</feature>
<feature type="region of interest" description="Disordered" evidence="1">
    <location>
        <begin position="1"/>
        <end position="23"/>
    </location>
</feature>
<name>A0ABR4QTH9_9CEST</name>
<proteinExistence type="predicted"/>
<dbReference type="InterPro" id="IPR013087">
    <property type="entry name" value="Znf_C2H2_type"/>
</dbReference>
<keyword evidence="4" id="KW-1185">Reference proteome</keyword>
<feature type="compositionally biased region" description="Low complexity" evidence="1">
    <location>
        <begin position="625"/>
        <end position="642"/>
    </location>
</feature>